<evidence type="ECO:0000313" key="1">
    <source>
        <dbReference type="EMBL" id="OAL31075.1"/>
    </source>
</evidence>
<dbReference type="AlphaFoldDB" id="A0A178CQ78"/>
<dbReference type="EMBL" id="LVCJ01000066">
    <property type="protein sequence ID" value="OAL31075.1"/>
    <property type="molecule type" value="Genomic_DNA"/>
</dbReference>
<organism evidence="1 2">
    <name type="scientific">Fonsecaea nubica</name>
    <dbReference type="NCBI Taxonomy" id="856822"/>
    <lineage>
        <taxon>Eukaryota</taxon>
        <taxon>Fungi</taxon>
        <taxon>Dikarya</taxon>
        <taxon>Ascomycota</taxon>
        <taxon>Pezizomycotina</taxon>
        <taxon>Eurotiomycetes</taxon>
        <taxon>Chaetothyriomycetidae</taxon>
        <taxon>Chaetothyriales</taxon>
        <taxon>Herpotrichiellaceae</taxon>
        <taxon>Fonsecaea</taxon>
    </lineage>
</organism>
<reference evidence="1 2" key="1">
    <citation type="submission" date="2016-03" db="EMBL/GenBank/DDBJ databases">
        <title>The draft genome sequence of Fonsecaea nubica causative agent of cutaneous subcutaneous infection in human host.</title>
        <authorList>
            <person name="Costa F."/>
            <person name="Sybren D.H."/>
            <person name="Raittz R.T."/>
            <person name="Weiss V.A."/>
            <person name="Leao A.C."/>
            <person name="Gomes R."/>
            <person name="De Souza E.M."/>
            <person name="Pedrosa F.O."/>
            <person name="Steffens M.B."/>
            <person name="Bombassaro A."/>
            <person name="Tadra-Sfeir M.Z."/>
            <person name="Moreno L.F."/>
            <person name="Najafzadeh M.J."/>
            <person name="Felipe M.S."/>
            <person name="Teixeira M."/>
            <person name="Sun J."/>
            <person name="Xi L."/>
            <person name="Castro M.A."/>
            <person name="Vicente V.A."/>
        </authorList>
    </citation>
    <scope>NUCLEOTIDE SEQUENCE [LARGE SCALE GENOMIC DNA]</scope>
    <source>
        <strain evidence="1 2">CBS 269.64</strain>
    </source>
</reference>
<accession>A0A178CQ78</accession>
<proteinExistence type="predicted"/>
<comment type="caution">
    <text evidence="1">The sequence shown here is derived from an EMBL/GenBank/DDBJ whole genome shotgun (WGS) entry which is preliminary data.</text>
</comment>
<gene>
    <name evidence="1" type="ORF">AYO20_08406</name>
</gene>
<protein>
    <submittedName>
        <fullName evidence="1">Uncharacterized protein</fullName>
    </submittedName>
</protein>
<sequence length="420" mass="46754">MRWLQPFGGDIVLGFHQGHGLGAELKTAYTSFHEVHRKFNLAGAFGNCVVDVLLARYQAECKRVMSGEIKVETAVPNNQIIQVVFSFWDARFYQPSAILRRQAYSNQDDGGQRVMKKCQRRIEELTKSTITLCSLIAREVPRFEKDFFNYQARVSEYISLAAVSFGFVSLARAPTASGKGEGVAVLSPAGYADPSSIEYRKLVDLEPESARANFDMATCSPSLSLERFLYLSRSLHLEREATKMTEKFARAPLASHSGAVEKNAESEAWGTLSLQTYGALVGRPAEDQYEKASLCCHPALLGPAGLHRRPRPRHRRSREPEPPAVLYKDLKLKTGVRRLAVWTFGSVLTQKFNPARRSLLHVVMVFLYSAKAGVEEVIAMETICSILNKIANTSGVSQAIQLELEAPLPQFPQDANARRT</sequence>
<dbReference type="RefSeq" id="XP_022497321.1">
    <property type="nucleotide sequence ID" value="XM_022646683.1"/>
</dbReference>
<evidence type="ECO:0000313" key="2">
    <source>
        <dbReference type="Proteomes" id="UP000185904"/>
    </source>
</evidence>
<dbReference type="Proteomes" id="UP000185904">
    <property type="component" value="Unassembled WGS sequence"/>
</dbReference>
<name>A0A178CQ78_9EURO</name>
<keyword evidence="2" id="KW-1185">Reference proteome</keyword>
<dbReference type="GeneID" id="34591810"/>